<dbReference type="InterPro" id="IPR045257">
    <property type="entry name" value="E2/Pdx1"/>
</dbReference>
<organism evidence="9 10">
    <name type="scientific">Tectimicrobiota bacterium</name>
    <dbReference type="NCBI Taxonomy" id="2528274"/>
    <lineage>
        <taxon>Bacteria</taxon>
        <taxon>Pseudomonadati</taxon>
        <taxon>Nitrospinota/Tectimicrobiota group</taxon>
        <taxon>Candidatus Tectimicrobiota</taxon>
    </lineage>
</organism>
<dbReference type="GO" id="GO:0006086">
    <property type="term" value="P:pyruvate decarboxylation to acetyl-CoA"/>
    <property type="evidence" value="ECO:0007669"/>
    <property type="project" value="InterPro"/>
</dbReference>
<name>A0A932CPU9_UNCTE</name>
<dbReference type="PANTHER" id="PTHR23151:SF90">
    <property type="entry name" value="DIHYDROLIPOYLLYSINE-RESIDUE ACETYLTRANSFERASE COMPONENT OF PYRUVATE DEHYDROGENASE COMPLEX, MITOCHONDRIAL-RELATED"/>
    <property type="match status" value="1"/>
</dbReference>
<comment type="similarity">
    <text evidence="2 6">Belongs to the 2-oxoacid dehydrogenase family.</text>
</comment>
<evidence type="ECO:0000256" key="2">
    <source>
        <dbReference type="ARBA" id="ARBA00007317"/>
    </source>
</evidence>
<evidence type="ECO:0000259" key="8">
    <source>
        <dbReference type="PROSITE" id="PS51826"/>
    </source>
</evidence>
<dbReference type="InterPro" id="IPR001078">
    <property type="entry name" value="2-oxoacid_DH_actylTfrase"/>
</dbReference>
<dbReference type="SUPFAM" id="SSF52777">
    <property type="entry name" value="CoA-dependent acyltransferases"/>
    <property type="match status" value="1"/>
</dbReference>
<dbReference type="InterPro" id="IPR011053">
    <property type="entry name" value="Single_hybrid_motif"/>
</dbReference>
<dbReference type="AlphaFoldDB" id="A0A932CPU9"/>
<protein>
    <recommendedName>
        <fullName evidence="6">Dihydrolipoamide acetyltransferase component of pyruvate dehydrogenase complex</fullName>
        <ecNumber evidence="6">2.3.1.-</ecNumber>
    </recommendedName>
</protein>
<dbReference type="InterPro" id="IPR000089">
    <property type="entry name" value="Biotin_lipoyl"/>
</dbReference>
<dbReference type="FunFam" id="3.30.559.10:FF:000007">
    <property type="entry name" value="Dihydrolipoamide acetyltransferase component of pyruvate dehydrogenase complex"/>
    <property type="match status" value="1"/>
</dbReference>
<proteinExistence type="inferred from homology"/>
<dbReference type="EMBL" id="JACPRF010000285">
    <property type="protein sequence ID" value="MBI2877112.1"/>
    <property type="molecule type" value="Genomic_DNA"/>
</dbReference>
<sequence length="402" mass="43353">MPKLGMTMTEGRVVEWLAPEGARVEKGATVLRIESDKIEYEVEAPASGLLARIYVVPSEEAWSVGSLLAVVLAEGEVLDEEALAAELPVLSGSALPQFAALSSVSSQASRPRTSGAERIKVSPAARKLAEEKGVDLSRVTGTGPGGRITREDVLAALENPPMTPSPTLPQGPVLGGSIPLSRMRKTIAQRLTASATQVPHIYLFSEIDATGLQALRERLLPGIAEQTGQRLSYNDLLLQAVAQAIQRFPLFHSTLEGETIRIPEEIHIGLAVAVEGGLIVPVVRSVQRKSLEEIVRERADLVQRAQAKRLTPDDLQGGTFTISNLGMYEVDYFTAIINPPQSAILSVGRMAQRPQVVAGQIAVRTMMWLGLSADHRVVDGAQAAEFLQEIKRTLERPMESLS</sequence>
<keyword evidence="3 6" id="KW-0808">Transferase</keyword>
<dbReference type="InterPro" id="IPR004167">
    <property type="entry name" value="PSBD"/>
</dbReference>
<gene>
    <name evidence="9" type="ORF">HYY20_09550</name>
</gene>
<dbReference type="Gene3D" id="4.10.320.10">
    <property type="entry name" value="E3-binding domain"/>
    <property type="match status" value="1"/>
</dbReference>
<dbReference type="Pfam" id="PF00364">
    <property type="entry name" value="Biotin_lipoyl"/>
    <property type="match status" value="1"/>
</dbReference>
<dbReference type="Pfam" id="PF00198">
    <property type="entry name" value="2-oxoacid_dh"/>
    <property type="match status" value="1"/>
</dbReference>
<dbReference type="SUPFAM" id="SSF47005">
    <property type="entry name" value="Peripheral subunit-binding domain of 2-oxo acid dehydrogenase complex"/>
    <property type="match status" value="1"/>
</dbReference>
<dbReference type="CDD" id="cd06849">
    <property type="entry name" value="lipoyl_domain"/>
    <property type="match status" value="1"/>
</dbReference>
<dbReference type="EC" id="2.3.1.-" evidence="6"/>
<evidence type="ECO:0000256" key="5">
    <source>
        <dbReference type="ARBA" id="ARBA00023315"/>
    </source>
</evidence>
<evidence type="ECO:0000256" key="6">
    <source>
        <dbReference type="RuleBase" id="RU003423"/>
    </source>
</evidence>
<comment type="caution">
    <text evidence="9">The sequence shown here is derived from an EMBL/GenBank/DDBJ whole genome shotgun (WGS) entry which is preliminary data.</text>
</comment>
<dbReference type="PANTHER" id="PTHR23151">
    <property type="entry name" value="DIHYDROLIPOAMIDE ACETYL/SUCCINYL-TRANSFERASE-RELATED"/>
    <property type="match status" value="1"/>
</dbReference>
<dbReference type="PROSITE" id="PS51826">
    <property type="entry name" value="PSBD"/>
    <property type="match status" value="1"/>
</dbReference>
<evidence type="ECO:0000313" key="10">
    <source>
        <dbReference type="Proteomes" id="UP000769766"/>
    </source>
</evidence>
<dbReference type="Gene3D" id="3.30.559.10">
    <property type="entry name" value="Chloramphenicol acetyltransferase-like domain"/>
    <property type="match status" value="1"/>
</dbReference>
<comment type="cofactor">
    <cofactor evidence="1 6">
        <name>(R)-lipoate</name>
        <dbReference type="ChEBI" id="CHEBI:83088"/>
    </cofactor>
</comment>
<evidence type="ECO:0000256" key="4">
    <source>
        <dbReference type="ARBA" id="ARBA00022823"/>
    </source>
</evidence>
<evidence type="ECO:0000313" key="9">
    <source>
        <dbReference type="EMBL" id="MBI2877112.1"/>
    </source>
</evidence>
<evidence type="ECO:0000256" key="3">
    <source>
        <dbReference type="ARBA" id="ARBA00022679"/>
    </source>
</evidence>
<dbReference type="Pfam" id="PF02817">
    <property type="entry name" value="E3_binding"/>
    <property type="match status" value="1"/>
</dbReference>
<dbReference type="SUPFAM" id="SSF51230">
    <property type="entry name" value="Single hybrid motif"/>
    <property type="match status" value="1"/>
</dbReference>
<dbReference type="GO" id="GO:0016746">
    <property type="term" value="F:acyltransferase activity"/>
    <property type="evidence" value="ECO:0007669"/>
    <property type="project" value="UniProtKB-KW"/>
</dbReference>
<dbReference type="GO" id="GO:0045254">
    <property type="term" value="C:pyruvate dehydrogenase complex"/>
    <property type="evidence" value="ECO:0007669"/>
    <property type="project" value="InterPro"/>
</dbReference>
<dbReference type="PROSITE" id="PS50968">
    <property type="entry name" value="BIOTINYL_LIPOYL"/>
    <property type="match status" value="1"/>
</dbReference>
<evidence type="ECO:0000259" key="7">
    <source>
        <dbReference type="PROSITE" id="PS50968"/>
    </source>
</evidence>
<dbReference type="Gene3D" id="2.40.50.100">
    <property type="match status" value="1"/>
</dbReference>
<feature type="domain" description="Peripheral subunit-binding (PSBD)" evidence="8">
    <location>
        <begin position="120"/>
        <end position="157"/>
    </location>
</feature>
<dbReference type="InterPro" id="IPR036625">
    <property type="entry name" value="E3-bd_dom_sf"/>
</dbReference>
<accession>A0A932CPU9</accession>
<reference evidence="9" key="1">
    <citation type="submission" date="2020-07" db="EMBL/GenBank/DDBJ databases">
        <title>Huge and variable diversity of episymbiotic CPR bacteria and DPANN archaea in groundwater ecosystems.</title>
        <authorList>
            <person name="He C.Y."/>
            <person name="Keren R."/>
            <person name="Whittaker M."/>
            <person name="Farag I.F."/>
            <person name="Doudna J."/>
            <person name="Cate J.H.D."/>
            <person name="Banfield J.F."/>
        </authorList>
    </citation>
    <scope>NUCLEOTIDE SEQUENCE</scope>
    <source>
        <strain evidence="9">NC_groundwater_672_Ag_B-0.1um_62_36</strain>
    </source>
</reference>
<keyword evidence="5 6" id="KW-0012">Acyltransferase</keyword>
<feature type="domain" description="Lipoyl-binding" evidence="7">
    <location>
        <begin position="1"/>
        <end position="72"/>
    </location>
</feature>
<evidence type="ECO:0000256" key="1">
    <source>
        <dbReference type="ARBA" id="ARBA00001938"/>
    </source>
</evidence>
<dbReference type="InterPro" id="IPR023213">
    <property type="entry name" value="CAT-like_dom_sf"/>
</dbReference>
<dbReference type="Proteomes" id="UP000769766">
    <property type="component" value="Unassembled WGS sequence"/>
</dbReference>
<keyword evidence="4 6" id="KW-0450">Lipoyl</keyword>